<sequence>MNEFRLSDISRRDLLESKYDLAIFCCGYEPRCTFLSEILDISNISDAIVFSYNEHSEMAHRKSIDNFFLRTYSSKKVYSVSSLDIQAQFTQLKDWFESKKFDSQSKLRVLIDYSSMTKSLLSISVFFFLKFIQRKSKLSVTIDFSYSVGEYPDVKEHKNFSQPIVLQGCEGSPLTYTKKSALFLLGFDSVGPQVIFNSLNPDNSYGIFASPSAKDSYIDNVLAYNSEFIDSNLGGKTKLLGLPLPNVTVCFDYINQIITPLKKESNISIALFGPKPHVLASILTANYHQNVTCLYCKALDAEPRLVQGVGELVLTRLNYV</sequence>
<dbReference type="RefSeq" id="WP_208832596.1">
    <property type="nucleotide sequence ID" value="NZ_CP072110.1"/>
</dbReference>
<gene>
    <name evidence="1" type="ORF">J1N51_03455</name>
</gene>
<protein>
    <submittedName>
        <fullName evidence="1">Uncharacterized protein</fullName>
    </submittedName>
</protein>
<accession>A0A975HIS3</accession>
<dbReference type="Proteomes" id="UP000682739">
    <property type="component" value="Chromosome"/>
</dbReference>
<proteinExistence type="predicted"/>
<name>A0A975HIS3_9GAMM</name>
<dbReference type="KEGG" id="psym:J1N51_03455"/>
<organism evidence="1 2">
    <name type="scientific">Psychrosphaera ytuae</name>
    <dbReference type="NCBI Taxonomy" id="2820710"/>
    <lineage>
        <taxon>Bacteria</taxon>
        <taxon>Pseudomonadati</taxon>
        <taxon>Pseudomonadota</taxon>
        <taxon>Gammaproteobacteria</taxon>
        <taxon>Alteromonadales</taxon>
        <taxon>Pseudoalteromonadaceae</taxon>
        <taxon>Psychrosphaera</taxon>
    </lineage>
</organism>
<keyword evidence="2" id="KW-1185">Reference proteome</keyword>
<dbReference type="EMBL" id="CP072110">
    <property type="protein sequence ID" value="QTH64542.1"/>
    <property type="molecule type" value="Genomic_DNA"/>
</dbReference>
<evidence type="ECO:0000313" key="2">
    <source>
        <dbReference type="Proteomes" id="UP000682739"/>
    </source>
</evidence>
<evidence type="ECO:0000313" key="1">
    <source>
        <dbReference type="EMBL" id="QTH64542.1"/>
    </source>
</evidence>
<reference evidence="1" key="1">
    <citation type="submission" date="2021-03" db="EMBL/GenBank/DDBJ databases">
        <title>Description of Psychrosphaera ytuae sp. nov. isolated from deep sea sediment of South China Sea.</title>
        <authorList>
            <person name="Zhang J."/>
            <person name="Xu X.-D."/>
        </authorList>
    </citation>
    <scope>NUCLEOTIDE SEQUENCE</scope>
    <source>
        <strain evidence="1">MTZ26</strain>
    </source>
</reference>
<dbReference type="AlphaFoldDB" id="A0A975HIS3"/>